<comment type="caution">
    <text evidence="1">The sequence shown here is derived from an EMBL/GenBank/DDBJ whole genome shotgun (WGS) entry which is preliminary data.</text>
</comment>
<protein>
    <recommendedName>
        <fullName evidence="3">Protein phosphatase 2C-like protein</fullName>
    </recommendedName>
</protein>
<reference evidence="1" key="1">
    <citation type="submission" date="2020-09" db="EMBL/GenBank/DDBJ databases">
        <title>Secondary metabolite and genome analysis of marine Streptomyces chumphonensis KK1-2T.</title>
        <authorList>
            <person name="Phongsopitanun W."/>
            <person name="Kanchanasin P."/>
            <person name="Pittayakhajonwut P."/>
            <person name="Suwanborirux K."/>
            <person name="Tanasupawat S."/>
        </authorList>
    </citation>
    <scope>NUCLEOTIDE SEQUENCE</scope>
    <source>
        <strain evidence="1">KK1-2</strain>
    </source>
</reference>
<dbReference type="EMBL" id="JACXYU010000011">
    <property type="protein sequence ID" value="MBD3933684.1"/>
    <property type="molecule type" value="Genomic_DNA"/>
</dbReference>
<proteinExistence type="predicted"/>
<name>A0A927F151_9ACTN</name>
<gene>
    <name evidence="1" type="ORF">IF129_19265</name>
</gene>
<organism evidence="1 2">
    <name type="scientific">Streptomyces chumphonensis</name>
    <dbReference type="NCBI Taxonomy" id="1214925"/>
    <lineage>
        <taxon>Bacteria</taxon>
        <taxon>Bacillati</taxon>
        <taxon>Actinomycetota</taxon>
        <taxon>Actinomycetes</taxon>
        <taxon>Kitasatosporales</taxon>
        <taxon>Streptomycetaceae</taxon>
        <taxon>Streptomyces</taxon>
    </lineage>
</organism>
<evidence type="ECO:0000313" key="2">
    <source>
        <dbReference type="Proteomes" id="UP000632289"/>
    </source>
</evidence>
<evidence type="ECO:0008006" key="3">
    <source>
        <dbReference type="Google" id="ProtNLM"/>
    </source>
</evidence>
<sequence>MRVEMATFPGSAEVPNQDHVSAALPASGTGGALVVLDGVTPPAGDDGCRHGVPWYTARLGAGLLQLSGSRRDMTLAQCLARAVVHTSDGHRSTCDLSHPRTPQATVVLVRWDDEAVEHLVLSDSVLLLASPTGAVTPVLDQRLDPVRAAASTLPRAERAARVEARRNVAGGFFTAAADPSVAERAVTGTTPRERVRSLAALTDGATRWTETFGLGDWAALHTALCEQGPTAVLRRVRAAEAADPEGVDHPRGKACDDATAALVVL</sequence>
<keyword evidence="2" id="KW-1185">Reference proteome</keyword>
<accession>A0A927F151</accession>
<dbReference type="Proteomes" id="UP000632289">
    <property type="component" value="Unassembled WGS sequence"/>
</dbReference>
<evidence type="ECO:0000313" key="1">
    <source>
        <dbReference type="EMBL" id="MBD3933684.1"/>
    </source>
</evidence>
<dbReference type="AlphaFoldDB" id="A0A927F151"/>